<name>A0A0F8Y5E3_9ZZZZ</name>
<dbReference type="AlphaFoldDB" id="A0A0F8Y5E3"/>
<accession>A0A0F8Y5E3</accession>
<organism evidence="1">
    <name type="scientific">marine sediment metagenome</name>
    <dbReference type="NCBI Taxonomy" id="412755"/>
    <lineage>
        <taxon>unclassified sequences</taxon>
        <taxon>metagenomes</taxon>
        <taxon>ecological metagenomes</taxon>
    </lineage>
</organism>
<sequence length="76" mass="8570">MSAIVVFKGGSMDGIEITYETCCKPDDKETMIIQSDYNKNNPIGYWLGSLAEVYVLVSALNSWVYDHESEVVEEDK</sequence>
<gene>
    <name evidence="1" type="ORF">LCGC14_2862990</name>
</gene>
<evidence type="ECO:0000313" key="1">
    <source>
        <dbReference type="EMBL" id="KKK76503.1"/>
    </source>
</evidence>
<dbReference type="EMBL" id="LAZR01055374">
    <property type="protein sequence ID" value="KKK76503.1"/>
    <property type="molecule type" value="Genomic_DNA"/>
</dbReference>
<reference evidence="1" key="1">
    <citation type="journal article" date="2015" name="Nature">
        <title>Complex archaea that bridge the gap between prokaryotes and eukaryotes.</title>
        <authorList>
            <person name="Spang A."/>
            <person name="Saw J.H."/>
            <person name="Jorgensen S.L."/>
            <person name="Zaremba-Niedzwiedzka K."/>
            <person name="Martijn J."/>
            <person name="Lind A.E."/>
            <person name="van Eijk R."/>
            <person name="Schleper C."/>
            <person name="Guy L."/>
            <person name="Ettema T.J."/>
        </authorList>
    </citation>
    <scope>NUCLEOTIDE SEQUENCE</scope>
</reference>
<proteinExistence type="predicted"/>
<comment type="caution">
    <text evidence="1">The sequence shown here is derived from an EMBL/GenBank/DDBJ whole genome shotgun (WGS) entry which is preliminary data.</text>
</comment>
<protein>
    <submittedName>
        <fullName evidence="1">Uncharacterized protein</fullName>
    </submittedName>
</protein>